<sequence length="65" mass="7606">MFHLDIDAQTIELDLDVFIPFYSDGLRREGCSRQQTLNRIEVLKKIAAMYGFNSKQLRRVQNTNS</sequence>
<evidence type="ECO:0000313" key="1">
    <source>
        <dbReference type="EMBL" id="RUM04408.1"/>
    </source>
</evidence>
<accession>A0A3S0SEW5</accession>
<reference evidence="1 2" key="1">
    <citation type="journal article" date="2015" name="Int. J. Syst. Evol. Microbiol.">
        <title>Rhizobium anhuiense sp. nov., isolated from effective nodules of Vicia faba and Pisum sativum.</title>
        <authorList>
            <person name="Zhang Y.J."/>
            <person name="Zheng W.T."/>
            <person name="Everall I."/>
            <person name="Young J.P."/>
            <person name="Zhang X.X."/>
            <person name="Tian C.F."/>
            <person name="Sui X.H."/>
            <person name="Wang E.T."/>
            <person name="Chen W.X."/>
        </authorList>
    </citation>
    <scope>NUCLEOTIDE SEQUENCE [LARGE SCALE GENOMIC DNA]</scope>
    <source>
        <strain evidence="1 2">CCBAU 23252</strain>
    </source>
</reference>
<proteinExistence type="predicted"/>
<comment type="caution">
    <text evidence="1">The sequence shown here is derived from an EMBL/GenBank/DDBJ whole genome shotgun (WGS) entry which is preliminary data.</text>
</comment>
<protein>
    <submittedName>
        <fullName evidence="1">Uncharacterized protein</fullName>
    </submittedName>
</protein>
<dbReference type="Proteomes" id="UP000273611">
    <property type="component" value="Unassembled WGS sequence"/>
</dbReference>
<dbReference type="EMBL" id="RIBW01000001">
    <property type="protein sequence ID" value="RUM04408.1"/>
    <property type="molecule type" value="Genomic_DNA"/>
</dbReference>
<evidence type="ECO:0000313" key="2">
    <source>
        <dbReference type="Proteomes" id="UP000273611"/>
    </source>
</evidence>
<dbReference type="AlphaFoldDB" id="A0A3S0SEW5"/>
<organism evidence="1 2">
    <name type="scientific">Rhizobium anhuiense</name>
    <dbReference type="NCBI Taxonomy" id="1184720"/>
    <lineage>
        <taxon>Bacteria</taxon>
        <taxon>Pseudomonadati</taxon>
        <taxon>Pseudomonadota</taxon>
        <taxon>Alphaproteobacteria</taxon>
        <taxon>Hyphomicrobiales</taxon>
        <taxon>Rhizobiaceae</taxon>
        <taxon>Rhizobium/Agrobacterium group</taxon>
        <taxon>Rhizobium</taxon>
    </lineage>
</organism>
<gene>
    <name evidence="1" type="ORF">EEQ99_02305</name>
</gene>
<name>A0A3S0SEW5_9HYPH</name>